<reference evidence="1 2" key="1">
    <citation type="journal article" date="2018" name="Sci. Rep.">
        <title>Genomic signatures of local adaptation to the degree of environmental predictability in rotifers.</title>
        <authorList>
            <person name="Franch-Gras L."/>
            <person name="Hahn C."/>
            <person name="Garcia-Roger E.M."/>
            <person name="Carmona M.J."/>
            <person name="Serra M."/>
            <person name="Gomez A."/>
        </authorList>
    </citation>
    <scope>NUCLEOTIDE SEQUENCE [LARGE SCALE GENOMIC DNA]</scope>
    <source>
        <strain evidence="1">HYR1</strain>
    </source>
</reference>
<dbReference type="EMBL" id="REGN01002961">
    <property type="protein sequence ID" value="RNA25211.1"/>
    <property type="molecule type" value="Genomic_DNA"/>
</dbReference>
<comment type="caution">
    <text evidence="1">The sequence shown here is derived from an EMBL/GenBank/DDBJ whole genome shotgun (WGS) entry which is preliminary data.</text>
</comment>
<dbReference type="AlphaFoldDB" id="A0A3M7RNU5"/>
<protein>
    <submittedName>
        <fullName evidence="1">Uncharacterized protein</fullName>
    </submittedName>
</protein>
<dbReference type="Proteomes" id="UP000276133">
    <property type="component" value="Unassembled WGS sequence"/>
</dbReference>
<organism evidence="1 2">
    <name type="scientific">Brachionus plicatilis</name>
    <name type="common">Marine rotifer</name>
    <name type="synonym">Brachionus muelleri</name>
    <dbReference type="NCBI Taxonomy" id="10195"/>
    <lineage>
        <taxon>Eukaryota</taxon>
        <taxon>Metazoa</taxon>
        <taxon>Spiralia</taxon>
        <taxon>Gnathifera</taxon>
        <taxon>Rotifera</taxon>
        <taxon>Eurotatoria</taxon>
        <taxon>Monogononta</taxon>
        <taxon>Pseudotrocha</taxon>
        <taxon>Ploima</taxon>
        <taxon>Brachionidae</taxon>
        <taxon>Brachionus</taxon>
    </lineage>
</organism>
<evidence type="ECO:0000313" key="1">
    <source>
        <dbReference type="EMBL" id="RNA25211.1"/>
    </source>
</evidence>
<keyword evidence="2" id="KW-1185">Reference proteome</keyword>
<sequence>MYKIANNCHIGIDADLYPFGKKIIRKNNQIYAMKIHFWVLSQIVPFAPEMQEQKKELKTEKNISNGKNCFKTMKQKDEFIKAILTNPNDSKATNKKATEEIKGFEVLLNKNRFNTKCLHIVTTDNKKISISKTILIGRKKDTKTILFESMRQEIEDQIEEFKNFNSNTKPEIDAEVDHEVPFESITKQTDEEIRHRKLNTEMKSEWINFHRQYAKLRWLTKKENRNRKF</sequence>
<proteinExistence type="predicted"/>
<name>A0A3M7RNU5_BRAPC</name>
<accession>A0A3M7RNU5</accession>
<gene>
    <name evidence="1" type="ORF">BpHYR1_026862</name>
</gene>
<evidence type="ECO:0000313" key="2">
    <source>
        <dbReference type="Proteomes" id="UP000276133"/>
    </source>
</evidence>